<organism evidence="2 3">
    <name type="scientific">Candidatus Devosia phytovorans</name>
    <dbReference type="NCBI Taxonomy" id="3121372"/>
    <lineage>
        <taxon>Bacteria</taxon>
        <taxon>Pseudomonadati</taxon>
        <taxon>Pseudomonadota</taxon>
        <taxon>Alphaproteobacteria</taxon>
        <taxon>Hyphomicrobiales</taxon>
        <taxon>Devosiaceae</taxon>
        <taxon>Devosia</taxon>
    </lineage>
</organism>
<keyword evidence="1" id="KW-1133">Transmembrane helix</keyword>
<reference evidence="2" key="1">
    <citation type="submission" date="2023-03" db="EMBL/GenBank/DDBJ databases">
        <title>Andean soil-derived lignocellulolytic bacterial consortium as a source of novel taxa and putative plastic-active enzymes.</title>
        <authorList>
            <person name="Diaz-Garcia L."/>
            <person name="Chuvochina M."/>
            <person name="Feuerriegel G."/>
            <person name="Bunk B."/>
            <person name="Sproer C."/>
            <person name="Streit W.R."/>
            <person name="Rodriguez L.M."/>
            <person name="Overmann J."/>
            <person name="Jimenez D.J."/>
        </authorList>
    </citation>
    <scope>NUCLEOTIDE SEQUENCE</scope>
    <source>
        <strain evidence="2">MAG 4196</strain>
    </source>
</reference>
<feature type="transmembrane region" description="Helical" evidence="1">
    <location>
        <begin position="27"/>
        <end position="60"/>
    </location>
</feature>
<sequence>MALQQQDAIHLSQIAGKNMIASIRHNISLVVSLAGLAAGLAVFAYGAVQLVGGIVVANLILSSPVPATGFQLPAAMMILGQHAITALVGAVLVYFAGKGFAQRWRAGPPADDTVIGKSSLTQGLALIIYGAGALYGAYGILFGMGPLLDDYQLAIHGDKTTARFIAMEPAPDIHWDVQRVHYQFKTRGGETVDGYANKFSYPAQQMMDSGFAEVTFDPQNPQRSEVDFHFSVQSALYFFGGQLIFVIIGIWGFAKNAQAMSGTTNPPPPAARFIPDEPRAIPAMRAPAGSVRKQFGRRGA</sequence>
<feature type="transmembrane region" description="Helical" evidence="1">
    <location>
        <begin position="72"/>
        <end position="95"/>
    </location>
</feature>
<dbReference type="Proteomes" id="UP001217476">
    <property type="component" value="Chromosome"/>
</dbReference>
<keyword evidence="1" id="KW-0812">Transmembrane</keyword>
<feature type="transmembrane region" description="Helical" evidence="1">
    <location>
        <begin position="124"/>
        <end position="144"/>
    </location>
</feature>
<accession>A0AAJ6B0P9</accession>
<evidence type="ECO:0008006" key="4">
    <source>
        <dbReference type="Google" id="ProtNLM"/>
    </source>
</evidence>
<evidence type="ECO:0000313" key="3">
    <source>
        <dbReference type="Proteomes" id="UP001217476"/>
    </source>
</evidence>
<protein>
    <recommendedName>
        <fullName evidence="4">Transmembrane protein</fullName>
    </recommendedName>
</protein>
<gene>
    <name evidence="2" type="ORF">P0Y65_01425</name>
</gene>
<name>A0AAJ6B0P9_9HYPH</name>
<evidence type="ECO:0000313" key="2">
    <source>
        <dbReference type="EMBL" id="WEK04941.1"/>
    </source>
</evidence>
<dbReference type="AlphaFoldDB" id="A0AAJ6B0P9"/>
<proteinExistence type="predicted"/>
<feature type="transmembrane region" description="Helical" evidence="1">
    <location>
        <begin position="235"/>
        <end position="254"/>
    </location>
</feature>
<evidence type="ECO:0000256" key="1">
    <source>
        <dbReference type="SAM" id="Phobius"/>
    </source>
</evidence>
<dbReference type="EMBL" id="CP119312">
    <property type="protein sequence ID" value="WEK04941.1"/>
    <property type="molecule type" value="Genomic_DNA"/>
</dbReference>
<keyword evidence="1" id="KW-0472">Membrane</keyword>